<accession>K2R745</accession>
<proteinExistence type="predicted"/>
<organism evidence="2 3">
    <name type="scientific">Methanobacterium formicicum (strain DSM 3637 / PP1)</name>
    <dbReference type="NCBI Taxonomy" id="1204725"/>
    <lineage>
        <taxon>Archaea</taxon>
        <taxon>Methanobacteriati</taxon>
        <taxon>Methanobacteriota</taxon>
        <taxon>Methanomada group</taxon>
        <taxon>Methanobacteria</taxon>
        <taxon>Methanobacteriales</taxon>
        <taxon>Methanobacteriaceae</taxon>
        <taxon>Methanobacterium</taxon>
    </lineage>
</organism>
<feature type="coiled-coil region" evidence="1">
    <location>
        <begin position="5"/>
        <end position="35"/>
    </location>
</feature>
<name>K2R745_METFP</name>
<keyword evidence="3" id="KW-1185">Reference proteome</keyword>
<dbReference type="AlphaFoldDB" id="K2R745"/>
<evidence type="ECO:0000256" key="1">
    <source>
        <dbReference type="SAM" id="Coils"/>
    </source>
</evidence>
<dbReference type="EMBL" id="AMPO01000001">
    <property type="protein sequence ID" value="EKF87037.1"/>
    <property type="molecule type" value="Genomic_DNA"/>
</dbReference>
<dbReference type="PATRIC" id="fig|1204725.3.peg.420"/>
<evidence type="ECO:0000313" key="2">
    <source>
        <dbReference type="EMBL" id="EKF87037.1"/>
    </source>
</evidence>
<dbReference type="RefSeq" id="WP_004029613.1">
    <property type="nucleotide sequence ID" value="NZ_AMPO01000001.1"/>
</dbReference>
<comment type="caution">
    <text evidence="2">The sequence shown here is derived from an EMBL/GenBank/DDBJ whole genome shotgun (WGS) entry which is preliminary data.</text>
</comment>
<protein>
    <submittedName>
        <fullName evidence="2">Uncharacterized protein</fullName>
    </submittedName>
</protein>
<gene>
    <name evidence="2" type="ORF">A994_02085</name>
</gene>
<sequence>MERLNLIELSEMQQYKKENENYQKENERLREFSLELFKEGFKLGFEKGCIAAREKREKIESEIIYED</sequence>
<reference evidence="2 3" key="1">
    <citation type="journal article" date="2012" name="J. Bacteriol.">
        <title>Draft genome sequence of Methanobacterium formicicum DSM 3637, an archaebacterium isolated from the methane producer amoeba Pelomyxa palustris.</title>
        <authorList>
            <person name="Gutierrez G."/>
        </authorList>
    </citation>
    <scope>NUCLEOTIDE SEQUENCE [LARGE SCALE GENOMIC DNA]</scope>
    <source>
        <strain evidence="3">DSM 3637 / PP1</strain>
    </source>
</reference>
<keyword evidence="1" id="KW-0175">Coiled coil</keyword>
<dbReference type="Proteomes" id="UP000007360">
    <property type="component" value="Unassembled WGS sequence"/>
</dbReference>
<evidence type="ECO:0000313" key="3">
    <source>
        <dbReference type="Proteomes" id="UP000007360"/>
    </source>
</evidence>